<keyword evidence="3" id="KW-0408">Iron</keyword>
<protein>
    <submittedName>
        <fullName evidence="9">Rieske (2Fe-2S) protein</fullName>
    </submittedName>
</protein>
<evidence type="ECO:0000256" key="1">
    <source>
        <dbReference type="ARBA" id="ARBA00022714"/>
    </source>
</evidence>
<evidence type="ECO:0000256" key="3">
    <source>
        <dbReference type="ARBA" id="ARBA00023004"/>
    </source>
</evidence>
<keyword evidence="2" id="KW-0479">Metal-binding</keyword>
<comment type="caution">
    <text evidence="9">The sequence shown here is derived from an EMBL/GenBank/DDBJ whole genome shotgun (WGS) entry which is preliminary data.</text>
</comment>
<keyword evidence="7" id="KW-0812">Transmembrane</keyword>
<keyword evidence="1" id="KW-0001">2Fe-2S</keyword>
<dbReference type="Gene3D" id="2.102.10.10">
    <property type="entry name" value="Rieske [2Fe-2S] iron-sulphur domain"/>
    <property type="match status" value="1"/>
</dbReference>
<dbReference type="Proteomes" id="UP000298127">
    <property type="component" value="Unassembled WGS sequence"/>
</dbReference>
<dbReference type="GO" id="GO:0004497">
    <property type="term" value="F:monooxygenase activity"/>
    <property type="evidence" value="ECO:0007669"/>
    <property type="project" value="UniProtKB-ARBA"/>
</dbReference>
<evidence type="ECO:0000256" key="7">
    <source>
        <dbReference type="SAM" id="Phobius"/>
    </source>
</evidence>
<dbReference type="AlphaFoldDB" id="A0A4Y9QWC0"/>
<dbReference type="CDD" id="cd03467">
    <property type="entry name" value="Rieske"/>
    <property type="match status" value="1"/>
</dbReference>
<evidence type="ECO:0000313" key="9">
    <source>
        <dbReference type="EMBL" id="TFV95423.1"/>
    </source>
</evidence>
<keyword evidence="7" id="KW-1133">Transmembrane helix</keyword>
<dbReference type="PROSITE" id="PS51296">
    <property type="entry name" value="RIESKE"/>
    <property type="match status" value="1"/>
</dbReference>
<evidence type="ECO:0000313" key="10">
    <source>
        <dbReference type="Proteomes" id="UP000298127"/>
    </source>
</evidence>
<evidence type="ECO:0000256" key="4">
    <source>
        <dbReference type="ARBA" id="ARBA00023014"/>
    </source>
</evidence>
<dbReference type="InterPro" id="IPR019251">
    <property type="entry name" value="DUF2231_TM"/>
</dbReference>
<dbReference type="EMBL" id="SPQZ01000006">
    <property type="protein sequence ID" value="TFV95423.1"/>
    <property type="molecule type" value="Genomic_DNA"/>
</dbReference>
<dbReference type="Pfam" id="PF09990">
    <property type="entry name" value="DUF2231"/>
    <property type="match status" value="1"/>
</dbReference>
<feature type="transmembrane region" description="Helical" evidence="7">
    <location>
        <begin position="87"/>
        <end position="106"/>
    </location>
</feature>
<feature type="transmembrane region" description="Helical" evidence="7">
    <location>
        <begin position="148"/>
        <end position="169"/>
    </location>
</feature>
<feature type="domain" description="Rieske" evidence="8">
    <location>
        <begin position="189"/>
        <end position="290"/>
    </location>
</feature>
<dbReference type="InterPro" id="IPR017941">
    <property type="entry name" value="Rieske_2Fe-2S"/>
</dbReference>
<evidence type="ECO:0000256" key="6">
    <source>
        <dbReference type="ARBA" id="ARBA00038001"/>
    </source>
</evidence>
<feature type="transmembrane region" description="Helical" evidence="7">
    <location>
        <begin position="118"/>
        <end position="136"/>
    </location>
</feature>
<accession>A0A4Y9QWC0</accession>
<keyword evidence="10" id="KW-1185">Reference proteome</keyword>
<proteinExistence type="inferred from homology"/>
<dbReference type="InterPro" id="IPR036922">
    <property type="entry name" value="Rieske_2Fe-2S_sf"/>
</dbReference>
<sequence>MLSASANRIVTKIFTPVENTTALDPLISGLQKAVRAIVPPGEVRDVLHGVPAGHPVHPVLVQIPLGTWTSAALLDLMPGTENASRRLIGVGVLAAAPAALTGATDWSELHEQQMRTGVVHWAANLVAVSLYAASYVQRRRGRDASGKVLSYLGLAVASAGGFIGGHLAYHQAAGVNHAEEVPHVIPTGWNAIGSLDDFPQGRVTRSAVGDVPILVFRDGERLSALSDRCSHLSGPLSDGDLVTDADGSACIECPWHGSTFALADGSVRRGPATAPQPTLQVRQAGGRVEVRMPNAG</sequence>
<comment type="similarity">
    <text evidence="6">Belongs to the bacterial ring-hydroxylating dioxygenase ferredoxin component family.</text>
</comment>
<evidence type="ECO:0000256" key="2">
    <source>
        <dbReference type="ARBA" id="ARBA00022723"/>
    </source>
</evidence>
<comment type="cofactor">
    <cofactor evidence="5">
        <name>[2Fe-2S] cluster</name>
        <dbReference type="ChEBI" id="CHEBI:190135"/>
    </cofactor>
</comment>
<dbReference type="GO" id="GO:0016705">
    <property type="term" value="F:oxidoreductase activity, acting on paired donors, with incorporation or reduction of molecular oxygen"/>
    <property type="evidence" value="ECO:0007669"/>
    <property type="project" value="UniProtKB-ARBA"/>
</dbReference>
<keyword evidence="7" id="KW-0472">Membrane</keyword>
<dbReference type="GO" id="GO:0051537">
    <property type="term" value="F:2 iron, 2 sulfur cluster binding"/>
    <property type="evidence" value="ECO:0007669"/>
    <property type="project" value="UniProtKB-KW"/>
</dbReference>
<reference evidence="9 10" key="1">
    <citation type="journal article" date="2018" name="J. Microbiol.">
        <title>Leifsonia flava sp. nov., a novel actinobacterium isolated from the rhizosphere of Aquilegia viridiflora.</title>
        <authorList>
            <person name="Cai Y."/>
            <person name="Tao W.Z."/>
            <person name="Ma Y.J."/>
            <person name="Cheng J."/>
            <person name="Zhang M.Y."/>
            <person name="Zhang Y.X."/>
        </authorList>
    </citation>
    <scope>NUCLEOTIDE SEQUENCE [LARGE SCALE GENOMIC DNA]</scope>
    <source>
        <strain evidence="9 10">SYP-B2174</strain>
    </source>
</reference>
<name>A0A4Y9QWC0_9MICO</name>
<gene>
    <name evidence="9" type="ORF">E4M00_15375</name>
</gene>
<dbReference type="PANTHER" id="PTHR21496:SF0">
    <property type="entry name" value="RIESKE DOMAIN-CONTAINING PROTEIN"/>
    <property type="match status" value="1"/>
</dbReference>
<keyword evidence="4" id="KW-0411">Iron-sulfur</keyword>
<dbReference type="Pfam" id="PF00355">
    <property type="entry name" value="Rieske"/>
    <property type="match status" value="1"/>
</dbReference>
<evidence type="ECO:0000256" key="5">
    <source>
        <dbReference type="ARBA" id="ARBA00034078"/>
    </source>
</evidence>
<evidence type="ECO:0000259" key="8">
    <source>
        <dbReference type="PROSITE" id="PS51296"/>
    </source>
</evidence>
<dbReference type="SUPFAM" id="SSF50022">
    <property type="entry name" value="ISP domain"/>
    <property type="match status" value="1"/>
</dbReference>
<dbReference type="RefSeq" id="WP_135121363.1">
    <property type="nucleotide sequence ID" value="NZ_SPQZ01000006.1"/>
</dbReference>
<organism evidence="9 10">
    <name type="scientific">Orlajensenia leifsoniae</name>
    <dbReference type="NCBI Taxonomy" id="2561933"/>
    <lineage>
        <taxon>Bacteria</taxon>
        <taxon>Bacillati</taxon>
        <taxon>Actinomycetota</taxon>
        <taxon>Actinomycetes</taxon>
        <taxon>Micrococcales</taxon>
        <taxon>Microbacteriaceae</taxon>
        <taxon>Orlajensenia</taxon>
    </lineage>
</organism>
<dbReference type="PANTHER" id="PTHR21496">
    <property type="entry name" value="FERREDOXIN-RELATED"/>
    <property type="match status" value="1"/>
</dbReference>
<dbReference type="GO" id="GO:0046872">
    <property type="term" value="F:metal ion binding"/>
    <property type="evidence" value="ECO:0007669"/>
    <property type="project" value="UniProtKB-KW"/>
</dbReference>